<keyword evidence="5" id="KW-0113">Calvin cycle</keyword>
<comment type="function">
    <text evidence="10">Specifically catalyzes the dephosphorylation of 2-phosphoglycolate. Is involved in the dissimilation of the intracellular 2-phosphoglycolate formed during the DNA repair of 3'-phosphoglycolate ends, a major class of DNA lesions induced by oxidative stress.</text>
</comment>
<evidence type="ECO:0000256" key="1">
    <source>
        <dbReference type="ARBA" id="ARBA00000830"/>
    </source>
</evidence>
<accession>A0A2A7UVL6</accession>
<dbReference type="GO" id="GO:0005829">
    <property type="term" value="C:cytosol"/>
    <property type="evidence" value="ECO:0007669"/>
    <property type="project" value="TreeGrafter"/>
</dbReference>
<dbReference type="PANTHER" id="PTHR43434">
    <property type="entry name" value="PHOSPHOGLYCOLATE PHOSPHATASE"/>
    <property type="match status" value="1"/>
</dbReference>
<keyword evidence="8" id="KW-0460">Magnesium</keyword>
<evidence type="ECO:0000256" key="3">
    <source>
        <dbReference type="ARBA" id="ARBA00011233"/>
    </source>
</evidence>
<dbReference type="InterPro" id="IPR050155">
    <property type="entry name" value="HAD-like_hydrolase_sf"/>
</dbReference>
<name>A0A2A7UVL6_COMTR</name>
<dbReference type="InterPro" id="IPR023198">
    <property type="entry name" value="PGP-like_dom2"/>
</dbReference>
<keyword evidence="9" id="KW-0119">Carbohydrate metabolism</keyword>
<dbReference type="Gene3D" id="3.40.50.1000">
    <property type="entry name" value="HAD superfamily/HAD-like"/>
    <property type="match status" value="1"/>
</dbReference>
<comment type="subunit">
    <text evidence="3">Homotrimer.</text>
</comment>
<dbReference type="STRING" id="1219032.GCA_001515545_01247"/>
<dbReference type="GO" id="GO:0006281">
    <property type="term" value="P:DNA repair"/>
    <property type="evidence" value="ECO:0007669"/>
    <property type="project" value="TreeGrafter"/>
</dbReference>
<dbReference type="Gene3D" id="1.10.150.240">
    <property type="entry name" value="Putative phosphatase, domain 2"/>
    <property type="match status" value="1"/>
</dbReference>
<dbReference type="SFLD" id="SFLDG01129">
    <property type="entry name" value="C1.5:_HAD__Beta-PGM__Phosphata"/>
    <property type="match status" value="1"/>
</dbReference>
<evidence type="ECO:0000256" key="6">
    <source>
        <dbReference type="ARBA" id="ARBA00022723"/>
    </source>
</evidence>
<keyword evidence="7" id="KW-0378">Hydrolase</keyword>
<comment type="catalytic activity">
    <reaction evidence="1">
        <text>2-phosphoglycolate + H2O = glycolate + phosphate</text>
        <dbReference type="Rhea" id="RHEA:14369"/>
        <dbReference type="ChEBI" id="CHEBI:15377"/>
        <dbReference type="ChEBI" id="CHEBI:29805"/>
        <dbReference type="ChEBI" id="CHEBI:43474"/>
        <dbReference type="ChEBI" id="CHEBI:58033"/>
        <dbReference type="EC" id="3.1.3.18"/>
    </reaction>
</comment>
<dbReference type="InterPro" id="IPR006439">
    <property type="entry name" value="HAD-SF_hydro_IA"/>
</dbReference>
<dbReference type="FunFam" id="3.40.50.1000:FF:000022">
    <property type="entry name" value="Phosphoglycolate phosphatase"/>
    <property type="match status" value="1"/>
</dbReference>
<dbReference type="AlphaFoldDB" id="A0A2A7UVL6"/>
<dbReference type="SUPFAM" id="SSF56784">
    <property type="entry name" value="HAD-like"/>
    <property type="match status" value="1"/>
</dbReference>
<evidence type="ECO:0000256" key="8">
    <source>
        <dbReference type="ARBA" id="ARBA00022842"/>
    </source>
</evidence>
<dbReference type="EMBL" id="PDEA01000001">
    <property type="protein sequence ID" value="PEH89264.1"/>
    <property type="molecule type" value="Genomic_DNA"/>
</dbReference>
<evidence type="ECO:0000256" key="9">
    <source>
        <dbReference type="ARBA" id="ARBA00023277"/>
    </source>
</evidence>
<dbReference type="NCBIfam" id="TIGR01549">
    <property type="entry name" value="HAD-SF-IA-v1"/>
    <property type="match status" value="1"/>
</dbReference>
<evidence type="ECO:0000313" key="12">
    <source>
        <dbReference type="Proteomes" id="UP000220246"/>
    </source>
</evidence>
<dbReference type="GO" id="GO:0019253">
    <property type="term" value="P:reductive pentose-phosphate cycle"/>
    <property type="evidence" value="ECO:0007669"/>
    <property type="project" value="UniProtKB-KW"/>
</dbReference>
<evidence type="ECO:0000313" key="11">
    <source>
        <dbReference type="EMBL" id="PEH89264.1"/>
    </source>
</evidence>
<evidence type="ECO:0000256" key="2">
    <source>
        <dbReference type="ARBA" id="ARBA00004818"/>
    </source>
</evidence>
<dbReference type="NCBIfam" id="TIGR01509">
    <property type="entry name" value="HAD-SF-IA-v3"/>
    <property type="match status" value="1"/>
</dbReference>
<evidence type="ECO:0000256" key="4">
    <source>
        <dbReference type="ARBA" id="ARBA00013078"/>
    </source>
</evidence>
<proteinExistence type="predicted"/>
<sequence>MAVSWNGVRAVLFDLDGTLLDSAPDLAAAANVLRRDAGLDDLPLSHYRPFVGTGARGMLRIALGLQPDMPEFELRREEFFQAYEGLLMQHSGLFAGVPQLVQGLEQQGRPWGIVTNKSERFTLPIARREATLGRAAVVVCGDTTPHAKPHPAPLLHACERLGILPEHAIYVGDDERDMQAARAAGMRGVAADYGYLGGVDSTAGWNPDAAIKNPLELLKLLGMD</sequence>
<dbReference type="InterPro" id="IPR041492">
    <property type="entry name" value="HAD_2"/>
</dbReference>
<organism evidence="11 12">
    <name type="scientific">Comamonas terrigena</name>
    <dbReference type="NCBI Taxonomy" id="32013"/>
    <lineage>
        <taxon>Bacteria</taxon>
        <taxon>Pseudomonadati</taxon>
        <taxon>Pseudomonadota</taxon>
        <taxon>Betaproteobacteria</taxon>
        <taxon>Burkholderiales</taxon>
        <taxon>Comamonadaceae</taxon>
        <taxon>Comamonas</taxon>
    </lineage>
</organism>
<dbReference type="RefSeq" id="WP_066534509.1">
    <property type="nucleotide sequence ID" value="NZ_PDEA01000001.1"/>
</dbReference>
<keyword evidence="12" id="KW-1185">Reference proteome</keyword>
<dbReference type="PANTHER" id="PTHR43434:SF23">
    <property type="entry name" value="PHOSPHOGLYCOLATE PHOSPHATASE"/>
    <property type="match status" value="1"/>
</dbReference>
<comment type="caution">
    <text evidence="11">The sequence shown here is derived from an EMBL/GenBank/DDBJ whole genome shotgun (WGS) entry which is preliminary data.</text>
</comment>
<evidence type="ECO:0000256" key="7">
    <source>
        <dbReference type="ARBA" id="ARBA00022801"/>
    </source>
</evidence>
<dbReference type="InterPro" id="IPR036412">
    <property type="entry name" value="HAD-like_sf"/>
</dbReference>
<gene>
    <name evidence="11" type="primary">gph</name>
    <name evidence="11" type="ORF">CRM82_12260</name>
</gene>
<reference evidence="12" key="1">
    <citation type="submission" date="2017-09" db="EMBL/GenBank/DDBJ databases">
        <title>FDA dAtabase for Regulatory Grade micrObial Sequences (FDA-ARGOS): Supporting development and validation of Infectious Disease Dx tests.</title>
        <authorList>
            <person name="Minogue T."/>
            <person name="Wolcott M."/>
            <person name="Wasieloski L."/>
            <person name="Aguilar W."/>
            <person name="Moore D."/>
            <person name="Tallon L."/>
            <person name="Sadzewicz L."/>
            <person name="Ott S."/>
            <person name="Zhao X."/>
            <person name="Nagaraj S."/>
            <person name="Vavikolanu K."/>
            <person name="Aluvathingal J."/>
            <person name="Nadendla S."/>
            <person name="Sichtig H."/>
        </authorList>
    </citation>
    <scope>NUCLEOTIDE SEQUENCE [LARGE SCALE GENOMIC DNA]</scope>
    <source>
        <strain evidence="12">FDAARGOS_394</strain>
    </source>
</reference>
<evidence type="ECO:0000256" key="10">
    <source>
        <dbReference type="ARBA" id="ARBA00059247"/>
    </source>
</evidence>
<dbReference type="InterPro" id="IPR023214">
    <property type="entry name" value="HAD_sf"/>
</dbReference>
<dbReference type="GeneID" id="80801387"/>
<dbReference type="Pfam" id="PF13419">
    <property type="entry name" value="HAD_2"/>
    <property type="match status" value="1"/>
</dbReference>
<evidence type="ECO:0000256" key="5">
    <source>
        <dbReference type="ARBA" id="ARBA00022567"/>
    </source>
</evidence>
<comment type="pathway">
    <text evidence="2">Organic acid metabolism; glycolate biosynthesis; glycolate from 2-phosphoglycolate: step 1/1.</text>
</comment>
<protein>
    <recommendedName>
        <fullName evidence="4">phosphoglycolate phosphatase</fullName>
        <ecNumber evidence="4">3.1.3.18</ecNumber>
    </recommendedName>
</protein>
<dbReference type="SFLD" id="SFLDS00003">
    <property type="entry name" value="Haloacid_Dehalogenase"/>
    <property type="match status" value="1"/>
</dbReference>
<dbReference type="GO" id="GO:0008967">
    <property type="term" value="F:phosphoglycolate phosphatase activity"/>
    <property type="evidence" value="ECO:0007669"/>
    <property type="project" value="UniProtKB-EC"/>
</dbReference>
<dbReference type="OrthoDB" id="9776368at2"/>
<keyword evidence="6" id="KW-0479">Metal-binding</keyword>
<dbReference type="Proteomes" id="UP000220246">
    <property type="component" value="Unassembled WGS sequence"/>
</dbReference>
<dbReference type="EC" id="3.1.3.18" evidence="4"/>
<dbReference type="GO" id="GO:0046872">
    <property type="term" value="F:metal ion binding"/>
    <property type="evidence" value="ECO:0007669"/>
    <property type="project" value="UniProtKB-KW"/>
</dbReference>
<dbReference type="PRINTS" id="PR00413">
    <property type="entry name" value="HADHALOGNASE"/>
</dbReference>